<feature type="compositionally biased region" description="Polar residues" evidence="17">
    <location>
        <begin position="1998"/>
        <end position="2008"/>
    </location>
</feature>
<feature type="compositionally biased region" description="Basic and acidic residues" evidence="17">
    <location>
        <begin position="969"/>
        <end position="993"/>
    </location>
</feature>
<feature type="compositionally biased region" description="Basic and acidic residues" evidence="17">
    <location>
        <begin position="1497"/>
        <end position="1526"/>
    </location>
</feature>
<dbReference type="SUPFAM" id="SSF51045">
    <property type="entry name" value="WW domain"/>
    <property type="match status" value="1"/>
</dbReference>
<feature type="compositionally biased region" description="Basic and acidic residues" evidence="17">
    <location>
        <begin position="1287"/>
        <end position="1297"/>
    </location>
</feature>
<dbReference type="Gene3D" id="2.20.70.10">
    <property type="match status" value="1"/>
</dbReference>
<dbReference type="Gene3D" id="2.170.270.10">
    <property type="entry name" value="SET domain"/>
    <property type="match status" value="1"/>
</dbReference>
<feature type="compositionally biased region" description="Polar residues" evidence="17">
    <location>
        <begin position="641"/>
        <end position="653"/>
    </location>
</feature>
<feature type="compositionally biased region" description="Low complexity" evidence="17">
    <location>
        <begin position="1274"/>
        <end position="1286"/>
    </location>
</feature>
<dbReference type="InterPro" id="IPR044437">
    <property type="entry name" value="SETD2/Set2_SET"/>
</dbReference>
<name>A0AAJ7WRF4_PETMA</name>
<feature type="region of interest" description="Disordered" evidence="17">
    <location>
        <begin position="2028"/>
        <end position="2067"/>
    </location>
</feature>
<dbReference type="FunFam" id="2.170.270.10:FF:000016">
    <property type="entry name" value="Histone-lysine N-methyltransferase"/>
    <property type="match status" value="1"/>
</dbReference>
<dbReference type="InterPro" id="IPR036020">
    <property type="entry name" value="WW_dom_sf"/>
</dbReference>
<keyword evidence="6" id="KW-0597">Phosphoprotein</keyword>
<feature type="compositionally biased region" description="Basic and acidic residues" evidence="17">
    <location>
        <begin position="1122"/>
        <end position="1194"/>
    </location>
</feature>
<evidence type="ECO:0000313" key="23">
    <source>
        <dbReference type="RefSeq" id="XP_032807381.1"/>
    </source>
</evidence>
<keyword evidence="14" id="KW-0805">Transcription regulation</keyword>
<feature type="compositionally biased region" description="Basic and acidic residues" evidence="17">
    <location>
        <begin position="2130"/>
        <end position="2157"/>
    </location>
</feature>
<dbReference type="PROSITE" id="PS50020">
    <property type="entry name" value="WW_DOMAIN_2"/>
    <property type="match status" value="1"/>
</dbReference>
<keyword evidence="13" id="KW-0156">Chromatin regulator</keyword>
<dbReference type="InterPro" id="IPR046341">
    <property type="entry name" value="SET_dom_sf"/>
</dbReference>
<feature type="compositionally biased region" description="Basic and acidic residues" evidence="17">
    <location>
        <begin position="878"/>
        <end position="902"/>
    </location>
</feature>
<organism evidence="22 23">
    <name type="scientific">Petromyzon marinus</name>
    <name type="common">Sea lamprey</name>
    <dbReference type="NCBI Taxonomy" id="7757"/>
    <lineage>
        <taxon>Eukaryota</taxon>
        <taxon>Metazoa</taxon>
        <taxon>Chordata</taxon>
        <taxon>Craniata</taxon>
        <taxon>Vertebrata</taxon>
        <taxon>Cyclostomata</taxon>
        <taxon>Hyperoartia</taxon>
        <taxon>Petromyzontiformes</taxon>
        <taxon>Petromyzontidae</taxon>
        <taxon>Petromyzon</taxon>
    </lineage>
</organism>
<dbReference type="GO" id="GO:0140955">
    <property type="term" value="F:histone H3K36 trimethyltransferase activity"/>
    <property type="evidence" value="ECO:0007669"/>
    <property type="project" value="UniProtKB-EC"/>
</dbReference>
<evidence type="ECO:0000259" key="20">
    <source>
        <dbReference type="PROSITE" id="PS50868"/>
    </source>
</evidence>
<dbReference type="InterPro" id="IPR001214">
    <property type="entry name" value="SET_dom"/>
</dbReference>
<evidence type="ECO:0000256" key="9">
    <source>
        <dbReference type="ARBA" id="ARBA00022691"/>
    </source>
</evidence>
<evidence type="ECO:0000256" key="4">
    <source>
        <dbReference type="ARBA" id="ARBA00022454"/>
    </source>
</evidence>
<evidence type="ECO:0000256" key="3">
    <source>
        <dbReference type="ARBA" id="ARBA00012178"/>
    </source>
</evidence>
<dbReference type="GO" id="GO:0030154">
    <property type="term" value="P:cell differentiation"/>
    <property type="evidence" value="ECO:0007669"/>
    <property type="project" value="UniProtKB-KW"/>
</dbReference>
<keyword evidence="8" id="KW-0808">Transferase</keyword>
<feature type="compositionally biased region" description="Basic and acidic residues" evidence="17">
    <location>
        <begin position="1034"/>
        <end position="1110"/>
    </location>
</feature>
<keyword evidence="16" id="KW-0539">Nucleus</keyword>
<dbReference type="SMART" id="SM00508">
    <property type="entry name" value="PostSET"/>
    <property type="match status" value="1"/>
</dbReference>
<dbReference type="FunFam" id="1.10.1740.100:FF:000001">
    <property type="entry name" value="Histone-lysine N-methyltransferase"/>
    <property type="match status" value="1"/>
</dbReference>
<dbReference type="InterPro" id="IPR042294">
    <property type="entry name" value="SETD2_animal"/>
</dbReference>
<feature type="domain" description="WW" evidence="18">
    <location>
        <begin position="2736"/>
        <end position="2769"/>
    </location>
</feature>
<keyword evidence="15" id="KW-0804">Transcription</keyword>
<keyword evidence="11" id="KW-0221">Differentiation</keyword>
<evidence type="ECO:0000256" key="1">
    <source>
        <dbReference type="ARBA" id="ARBA00004123"/>
    </source>
</evidence>
<protein>
    <recommendedName>
        <fullName evidence="3">[histone H3]-lysine(36) N-trimethyltransferase</fullName>
        <ecNumber evidence="3">2.1.1.359</ecNumber>
    </recommendedName>
</protein>
<evidence type="ECO:0000256" key="14">
    <source>
        <dbReference type="ARBA" id="ARBA00023015"/>
    </source>
</evidence>
<reference evidence="23" key="1">
    <citation type="submission" date="2025-08" db="UniProtKB">
        <authorList>
            <consortium name="RefSeq"/>
        </authorList>
    </citation>
    <scope>IDENTIFICATION</scope>
    <source>
        <tissue evidence="23">Sperm</tissue>
    </source>
</reference>
<dbReference type="Pfam" id="PF00397">
    <property type="entry name" value="WW"/>
    <property type="match status" value="1"/>
</dbReference>
<keyword evidence="22" id="KW-1185">Reference proteome</keyword>
<dbReference type="InterPro" id="IPR003616">
    <property type="entry name" value="Post-SET_dom"/>
</dbReference>
<feature type="region of interest" description="Disordered" evidence="17">
    <location>
        <begin position="496"/>
        <end position="586"/>
    </location>
</feature>
<keyword evidence="9" id="KW-0949">S-adenosyl-L-methionine</keyword>
<evidence type="ECO:0000256" key="16">
    <source>
        <dbReference type="ARBA" id="ARBA00023242"/>
    </source>
</evidence>
<dbReference type="PANTHER" id="PTHR46711:SF1">
    <property type="entry name" value="HISTONE-LYSINE N-METHYLTRANSFERASE SETD2"/>
    <property type="match status" value="1"/>
</dbReference>
<dbReference type="Pfam" id="PF08236">
    <property type="entry name" value="SRI"/>
    <property type="match status" value="1"/>
</dbReference>
<proteinExistence type="predicted"/>
<dbReference type="PROSITE" id="PS01159">
    <property type="entry name" value="WW_DOMAIN_1"/>
    <property type="match status" value="1"/>
</dbReference>
<feature type="compositionally biased region" description="Basic residues" evidence="17">
    <location>
        <begin position="1111"/>
        <end position="1121"/>
    </location>
</feature>
<feature type="compositionally biased region" description="Basic and acidic residues" evidence="17">
    <location>
        <begin position="2169"/>
        <end position="2178"/>
    </location>
</feature>
<evidence type="ECO:0000256" key="13">
    <source>
        <dbReference type="ARBA" id="ARBA00022853"/>
    </source>
</evidence>
<dbReference type="GO" id="GO:0006355">
    <property type="term" value="P:regulation of DNA-templated transcription"/>
    <property type="evidence" value="ECO:0007669"/>
    <property type="project" value="InterPro"/>
</dbReference>
<dbReference type="InterPro" id="IPR006560">
    <property type="entry name" value="AWS_dom"/>
</dbReference>
<dbReference type="PROSITE" id="PS51215">
    <property type="entry name" value="AWS"/>
    <property type="match status" value="1"/>
</dbReference>
<dbReference type="CTD" id="29072"/>
<sequence>MPAAAAAAVVKLPRGPGDLRAEKTKRQRARCCSPSAMPPPPPPTPTDDPPPPPPPHHPPHCLPTSPLFIPSLIFSLLPVQTCTPSSPFFSFSSLSPREDDIELSPEPTPSVPVQSRPTPGLQAASLQAPQRTGAVRNSKIDLKNKSRQKICFSIAPNKILKLRPLAIANEAENLWEEKNLSLSTQEGSDMNAPSTSSQAPAVGSEGDLPSPDAQLSQSFTPPKEFKIEWNKMHYKKAHLIGNVARSVDQKPDGANAGGVDVSGGDDETSKAVVNTEAAETGDKLVLAEISSDSELTPVQPVSSVVIAAEIIVKDTPDATELTLTTKESNSQQTGNAQKSGQIIEVLQNSERCKIVSYRNIKVDVQSQKVKRKASRWDIPKDAEKPVEQTIDSPLNKDALSSNVLAPKTSDSLVGTMQSCLPTTVVDASIIDESKEAVLDSEPEHKTASVASACSDVISSSQFKQPTQVDVISQEMCVSIEKNNDTSLNQPVQFQMSTENDVPPEPHVSVTESPKCNEEADDEKDMTESCSSHSLSASRMSSPTGSVQADPTLPSACSMDDESTHKSDTESDSEDESDGEYRYPRVKLQSVVVVPATSLAAAAEGDGRTLSIVHQSDSSSKDSSDVDEMHKTSDKVTESDSTDGSESPKCQPTNDEVAEHHLDSSKADTEQTSENKEMHGVDVEELQNKQDKGTCEPDENNDTVEKSQEQDHVELEKEINKDDLEDTEMADASDDVTNVEHTSVIDYEKTTSIIDKETVHVNEISPTPCVTKQTLDVENKELDTLEVNISTPSGENGCSTPAADEKHVGQSTEVVIESVDTSGNDPSVVKSESIDIVDEAQIDPLQTSNIGTLSHPISEKCQENKDDSKIVKSQTQEVCSKDGLEMQHKSVSKSDTKSEKQETSCKVLGTVEKTNVQGSSKERSERSGDGKQGSRDVSSRQRNSLDRQRKSQDRSSGQSKAQESVSHRGSSKEKSDAHRRSDRSRSRDCTERSRDRVRKPSRSREHASRRSRSRNRMEKRSRSRERASRRSRSRNRSDRSRDRQERRSRSKDRPERRSRSKNRSDRLRDWPDRRSRSRDRSDRRSRSRDRLDRRSRSRNRSDKVRDVVDRRSRSRGRARRSRERVERRSRSRDRSDRRSRSRDRTERLDKRSRSRDRTDRRGRFIERTRGRSRDRTDRRSHSRDRNLRAHSKERGGGGGRSRSRDRSDRHTSFRSERRQSPTHHEPSKTSSQSSQNHSRDAPEKRDSGDKSGHPTSSSCSNSAAENRHSSHKTSESSSSKQHSASGVSDRKSMEEKSSSHMTTKQEGSYKTQSWVPESRHAPHQEQTGAKTNSGPAFDTQSGLLKSHESSHQQINNPTQQAGNMLMQPDRWSTTKPNQDFFINSQNVCQYSEVAYQFNTPYCQADFPVNHISQDELYYNQQLGLNMINMHFQHGPGMAGGNALLAGQAHPHQGPMPFNQQMLHSAPSNNFAHKTLLPNPRGNNLEVPSLIKEVPSLIKTEKPNSDLELSSKRDKSNENEQDSNKQENENNFSRDTAKKEVKDESKLQQGKTPKTRRRRVISDSESDSETDFGDAKLDGTTDGETNKQTEVFEELNWPMENFEDAAKWKAMAAEGRMPSYFDILGENHYLSERKKSKSHRDIKKMKCECSMSEEEREQGLVACGEDCLNRLLMIECSSRCPTGELCTNRRFQKREYAKVEVFKTDKKGWGLRTSVDLQAGTFVLEYCGEVLDYKEFKTRAKEYARNKNIHFYFMALKNEEIIDATLKGNCSRFMNHSCDPNCETQKWTVNGQLRVGFFSRRLVPAGTELTFDYQFQRYGKEAQKCFCGSANCRGVLGGENRTSVRSSVGKGQRAKEKDRARKKDSLDEELESLQESGEGLTHQRDVLCLLRLMVRTETMEQRHTCLQILQNTQSQACLKHFLEYHGLPLLWSWMAEAGDIRGISSTIAKLQIEIIKTLQHLPIPNRTILEKSKVLGVIERWASCSPGLAPAAEVDGYSSENASQAMSARNSPAPLELSRSQELRKTLDATSIAGSPVQSEAGRAADVVKPTDQGQGKAPDGSKAMDGSLKTRLYRRLKLFNESSTDSVASDVSKVSDGEEEPKDVAEVEVEVKGQEAVGGEPQEEKIESDEKEPKEELEQKVEEVEKVENEEIKVKEEKEEAETLQPEEQTEVKEVKEEVVPVPEEENEKEDEKNPVKKEEMKDQGETLKMEVEVGEETPPQIVTPCQEKELAAVENPETSAAPEQPSEKEDCAENVDTLAIAPVREIGSHDEEEAGSDVESERSQEPDHHSPVTIAQLAVKLLHSWKDLKEVYRIPKKSRPKSDHGRKAHGRDGTSSRDRESTSRDSGDKRSTPRERDREKRKVQTPSSSYDKLGVKRQHSAERYDPDLGTPAKRKPPPPPNGPKLTTEERRRLFEQRAAEEEAQKQVVFMQQQQAAAAAAMAAAGLFQPCDTNFMTSYSPQVQQQQAFQPGYAHGYAVHPHLEQSQHVNARKVLLPTPSPTQVDSAGNPVLVCYEQDPSVMQVAQDPMDLTRVEALSQPLPVVMQQIQQQQLQQLQQQQLQQQLLQQQLQQQQQQQQYPNAQDTATLLAMDPAILPAAMAGGVQVQATAAGWDAAYAAIPQQYVAAGQPQQTIVYQAQAVPQQQPAYTAATQFAQQQSVQATYVQTGAGYVQQGQQYYPATAQPVVQAAPGAPAVAVAYQQPIVMETVQQPTQTAMIATCNVMELPPPSPPKPKVISLPPNWRTATDQEGKIYYYHVVSRVTQWDPPAWEGDSDEVGGDRESEMDLGTPTYDETPTKASKKPKTAEADTSSELAKKNKETFRKELSQLIVHCLNAFRKPDCKIGKITNTEDFKYLARKLTHGVMSKEMKLCRNPEDLECNENVKHKTKEYIKKYMTKFGAVYKPKDEPADPE</sequence>
<evidence type="ECO:0000256" key="12">
    <source>
        <dbReference type="ARBA" id="ARBA00022833"/>
    </source>
</evidence>
<dbReference type="PANTHER" id="PTHR46711">
    <property type="entry name" value="HISTONE-LYSINE N-METHYLTRANSFERASE SETD2"/>
    <property type="match status" value="1"/>
</dbReference>
<feature type="compositionally biased region" description="Basic and acidic residues" evidence="17">
    <location>
        <begin position="2279"/>
        <end position="2290"/>
    </location>
</feature>
<evidence type="ECO:0000256" key="5">
    <source>
        <dbReference type="ARBA" id="ARBA00022473"/>
    </source>
</evidence>
<feature type="region of interest" description="Disordered" evidence="17">
    <location>
        <begin position="375"/>
        <end position="394"/>
    </location>
</feature>
<evidence type="ECO:0000256" key="15">
    <source>
        <dbReference type="ARBA" id="ARBA00023163"/>
    </source>
</evidence>
<evidence type="ECO:0000313" key="22">
    <source>
        <dbReference type="Proteomes" id="UP001318040"/>
    </source>
</evidence>
<feature type="region of interest" description="Disordered" evidence="17">
    <location>
        <begin position="1"/>
        <end position="61"/>
    </location>
</feature>
<feature type="region of interest" description="Disordered" evidence="17">
    <location>
        <begin position="1839"/>
        <end position="1874"/>
    </location>
</feature>
<feature type="region of interest" description="Disordered" evidence="17">
    <location>
        <begin position="1494"/>
        <end position="1583"/>
    </location>
</feature>
<evidence type="ECO:0000256" key="17">
    <source>
        <dbReference type="SAM" id="MobiDB-lite"/>
    </source>
</evidence>
<dbReference type="RefSeq" id="XP_032807381.1">
    <property type="nucleotide sequence ID" value="XM_032951490.1"/>
</dbReference>
<dbReference type="CDD" id="cd00201">
    <property type="entry name" value="WW"/>
    <property type="match status" value="1"/>
</dbReference>
<keyword evidence="7" id="KW-0489">Methyltransferase</keyword>
<dbReference type="Pfam" id="PF00856">
    <property type="entry name" value="SET"/>
    <property type="match status" value="1"/>
</dbReference>
<dbReference type="SMART" id="SM00570">
    <property type="entry name" value="AWS"/>
    <property type="match status" value="1"/>
</dbReference>
<keyword evidence="10" id="KW-0479">Metal-binding</keyword>
<feature type="region of interest" description="Disordered" evidence="17">
    <location>
        <begin position="846"/>
        <end position="1361"/>
    </location>
</feature>
<evidence type="ECO:0000259" key="19">
    <source>
        <dbReference type="PROSITE" id="PS50280"/>
    </source>
</evidence>
<feature type="compositionally biased region" description="Polar residues" evidence="17">
    <location>
        <begin position="1252"/>
        <end position="1263"/>
    </location>
</feature>
<dbReference type="SUPFAM" id="SSF82199">
    <property type="entry name" value="SET domain"/>
    <property type="match status" value="1"/>
</dbReference>
<keyword evidence="4" id="KW-0158">Chromosome</keyword>
<feature type="compositionally biased region" description="Basic and acidic residues" evidence="17">
    <location>
        <begin position="1201"/>
        <end position="1226"/>
    </location>
</feature>
<feature type="region of interest" description="Disordered" evidence="17">
    <location>
        <begin position="96"/>
        <end position="136"/>
    </location>
</feature>
<feature type="region of interest" description="Disordered" evidence="17">
    <location>
        <begin position="2766"/>
        <end position="2813"/>
    </location>
</feature>
<evidence type="ECO:0000259" key="21">
    <source>
        <dbReference type="PROSITE" id="PS51215"/>
    </source>
</evidence>
<evidence type="ECO:0000259" key="18">
    <source>
        <dbReference type="PROSITE" id="PS50020"/>
    </source>
</evidence>
<feature type="compositionally biased region" description="Basic and acidic residues" evidence="17">
    <location>
        <begin position="1014"/>
        <end position="1027"/>
    </location>
</feature>
<feature type="domain" description="Post-SET" evidence="20">
    <location>
        <begin position="1819"/>
        <end position="1835"/>
    </location>
</feature>
<feature type="region of interest" description="Disordered" evidence="17">
    <location>
        <begin position="600"/>
        <end position="740"/>
    </location>
</feature>
<feature type="compositionally biased region" description="Basic and acidic residues" evidence="17">
    <location>
        <begin position="2101"/>
        <end position="2112"/>
    </location>
</feature>
<dbReference type="CDD" id="cd19172">
    <property type="entry name" value="SET_SETD2"/>
    <property type="match status" value="1"/>
</dbReference>
<dbReference type="InterPro" id="IPR013257">
    <property type="entry name" value="SRI"/>
</dbReference>
<keyword evidence="12" id="KW-0862">Zinc</keyword>
<feature type="compositionally biased region" description="Polar residues" evidence="17">
    <location>
        <begin position="1323"/>
        <end position="1342"/>
    </location>
</feature>
<feature type="compositionally biased region" description="Basic and acidic residues" evidence="17">
    <location>
        <begin position="1264"/>
        <end position="1273"/>
    </location>
</feature>
<gene>
    <name evidence="23" type="primary">SETD2</name>
</gene>
<evidence type="ECO:0000256" key="7">
    <source>
        <dbReference type="ARBA" id="ARBA00022603"/>
    </source>
</evidence>
<feature type="compositionally biased region" description="Basic and acidic residues" evidence="17">
    <location>
        <begin position="702"/>
        <end position="721"/>
    </location>
</feature>
<feature type="region of interest" description="Disordered" evidence="17">
    <location>
        <begin position="1998"/>
        <end position="2017"/>
    </location>
</feature>
<feature type="compositionally biased region" description="Basic and acidic residues" evidence="17">
    <location>
        <begin position="2189"/>
        <end position="2211"/>
    </location>
</feature>
<dbReference type="GO" id="GO:0005634">
    <property type="term" value="C:nucleus"/>
    <property type="evidence" value="ECO:0007669"/>
    <property type="project" value="UniProtKB-SubCell"/>
</dbReference>
<feature type="region of interest" description="Disordered" evidence="17">
    <location>
        <begin position="2082"/>
        <end position="2295"/>
    </location>
</feature>
<evidence type="ECO:0000256" key="6">
    <source>
        <dbReference type="ARBA" id="ARBA00022553"/>
    </source>
</evidence>
<feature type="compositionally biased region" description="Pro residues" evidence="17">
    <location>
        <begin position="36"/>
        <end position="56"/>
    </location>
</feature>
<feature type="region of interest" description="Disordered" evidence="17">
    <location>
        <begin position="183"/>
        <end position="217"/>
    </location>
</feature>
<dbReference type="InterPro" id="IPR038190">
    <property type="entry name" value="SRI_sf"/>
</dbReference>
<feature type="compositionally biased region" description="Basic and acidic residues" evidence="17">
    <location>
        <begin position="1236"/>
        <end position="1251"/>
    </location>
</feature>
<dbReference type="SMART" id="SM00456">
    <property type="entry name" value="WW"/>
    <property type="match status" value="1"/>
</dbReference>
<dbReference type="GO" id="GO:0005694">
    <property type="term" value="C:chromosome"/>
    <property type="evidence" value="ECO:0007669"/>
    <property type="project" value="UniProtKB-SubCell"/>
</dbReference>
<dbReference type="PROSITE" id="PS50868">
    <property type="entry name" value="POST_SET"/>
    <property type="match status" value="1"/>
</dbReference>
<dbReference type="Pfam" id="PF17907">
    <property type="entry name" value="AWS"/>
    <property type="match status" value="1"/>
</dbReference>
<dbReference type="SMART" id="SM00317">
    <property type="entry name" value="SET"/>
    <property type="match status" value="1"/>
</dbReference>
<evidence type="ECO:0000256" key="8">
    <source>
        <dbReference type="ARBA" id="ARBA00022679"/>
    </source>
</evidence>
<evidence type="ECO:0000256" key="2">
    <source>
        <dbReference type="ARBA" id="ARBA00004286"/>
    </source>
</evidence>
<feature type="compositionally biased region" description="Basic and acidic residues" evidence="17">
    <location>
        <begin position="656"/>
        <end position="694"/>
    </location>
</feature>
<feature type="domain" description="AWS" evidence="21">
    <location>
        <begin position="1640"/>
        <end position="1693"/>
    </location>
</feature>
<dbReference type="EC" id="2.1.1.359" evidence="3"/>
<feature type="compositionally biased region" description="Basic and acidic residues" evidence="17">
    <location>
        <begin position="1851"/>
        <end position="1863"/>
    </location>
</feature>
<feature type="compositionally biased region" description="Polar residues" evidence="17">
    <location>
        <begin position="953"/>
        <end position="967"/>
    </location>
</feature>
<dbReference type="KEGG" id="pmrn:116940988"/>
<feature type="compositionally biased region" description="Polar residues" evidence="17">
    <location>
        <begin position="1298"/>
        <end position="1314"/>
    </location>
</feature>
<dbReference type="InterPro" id="IPR001202">
    <property type="entry name" value="WW_dom"/>
</dbReference>
<feature type="compositionally biased region" description="Polar residues" evidence="17">
    <location>
        <begin position="1350"/>
        <end position="1361"/>
    </location>
</feature>
<evidence type="ECO:0000256" key="10">
    <source>
        <dbReference type="ARBA" id="ARBA00022723"/>
    </source>
</evidence>
<dbReference type="GO" id="GO:0032259">
    <property type="term" value="P:methylation"/>
    <property type="evidence" value="ECO:0007669"/>
    <property type="project" value="UniProtKB-KW"/>
</dbReference>
<feature type="compositionally biased region" description="Basic and acidic residues" evidence="17">
    <location>
        <begin position="2320"/>
        <end position="2362"/>
    </location>
</feature>
<accession>A0AAJ7WRF4</accession>
<dbReference type="Proteomes" id="UP001318040">
    <property type="component" value="Chromosome 10"/>
</dbReference>
<feature type="compositionally biased region" description="Low complexity" evidence="17">
    <location>
        <begin position="528"/>
        <end position="541"/>
    </location>
</feature>
<feature type="compositionally biased region" description="Basic and acidic residues" evidence="17">
    <location>
        <begin position="618"/>
        <end position="637"/>
    </location>
</feature>
<feature type="compositionally biased region" description="Basic and acidic residues" evidence="17">
    <location>
        <begin position="856"/>
        <end position="869"/>
    </location>
</feature>
<feature type="compositionally biased region" description="Basic and acidic residues" evidence="17">
    <location>
        <begin position="1571"/>
        <end position="1583"/>
    </location>
</feature>
<dbReference type="GO" id="GO:0046872">
    <property type="term" value="F:metal ion binding"/>
    <property type="evidence" value="ECO:0007669"/>
    <property type="project" value="UniProtKB-KW"/>
</dbReference>
<feature type="compositionally biased region" description="Acidic residues" evidence="17">
    <location>
        <begin position="722"/>
        <end position="733"/>
    </location>
</feature>
<evidence type="ECO:0000256" key="11">
    <source>
        <dbReference type="ARBA" id="ARBA00022782"/>
    </source>
</evidence>
<feature type="compositionally biased region" description="Basic and acidic residues" evidence="17">
    <location>
        <begin position="919"/>
        <end position="952"/>
    </location>
</feature>
<dbReference type="PROSITE" id="PS50280">
    <property type="entry name" value="SET"/>
    <property type="match status" value="1"/>
</dbReference>
<feature type="region of interest" description="Disordered" evidence="17">
    <location>
        <begin position="2311"/>
        <end position="2406"/>
    </location>
</feature>
<feature type="compositionally biased region" description="Polar residues" evidence="17">
    <location>
        <begin position="183"/>
        <end position="199"/>
    </location>
</feature>
<dbReference type="Gene3D" id="1.10.1740.100">
    <property type="entry name" value="Set2, Rpb1 interacting domain"/>
    <property type="match status" value="1"/>
</dbReference>
<feature type="compositionally biased region" description="Low complexity" evidence="17">
    <location>
        <begin position="2082"/>
        <end position="2093"/>
    </location>
</feature>
<feature type="compositionally biased region" description="Basic and acidic residues" evidence="17">
    <location>
        <begin position="375"/>
        <end position="386"/>
    </location>
</feature>
<keyword evidence="5" id="KW-0217">Developmental protein</keyword>
<comment type="subcellular location">
    <subcellularLocation>
        <location evidence="2">Chromosome</location>
    </subcellularLocation>
    <subcellularLocation>
        <location evidence="1">Nucleus</location>
    </subcellularLocation>
</comment>
<feature type="domain" description="SET" evidence="19">
    <location>
        <begin position="1695"/>
        <end position="1812"/>
    </location>
</feature>
<feature type="compositionally biased region" description="Basic and acidic residues" evidence="17">
    <location>
        <begin position="1533"/>
        <end position="1544"/>
    </location>
</feature>